<comment type="caution">
    <text evidence="1">The sequence shown here is derived from an EMBL/GenBank/DDBJ whole genome shotgun (WGS) entry which is preliminary data.</text>
</comment>
<dbReference type="AlphaFoldDB" id="A0A498IYK8"/>
<accession>A0A498IYK8</accession>
<evidence type="ECO:0000313" key="2">
    <source>
        <dbReference type="Proteomes" id="UP000290289"/>
    </source>
</evidence>
<proteinExistence type="predicted"/>
<organism evidence="1 2">
    <name type="scientific">Malus domestica</name>
    <name type="common">Apple</name>
    <name type="synonym">Pyrus malus</name>
    <dbReference type="NCBI Taxonomy" id="3750"/>
    <lineage>
        <taxon>Eukaryota</taxon>
        <taxon>Viridiplantae</taxon>
        <taxon>Streptophyta</taxon>
        <taxon>Embryophyta</taxon>
        <taxon>Tracheophyta</taxon>
        <taxon>Spermatophyta</taxon>
        <taxon>Magnoliopsida</taxon>
        <taxon>eudicotyledons</taxon>
        <taxon>Gunneridae</taxon>
        <taxon>Pentapetalae</taxon>
        <taxon>rosids</taxon>
        <taxon>fabids</taxon>
        <taxon>Rosales</taxon>
        <taxon>Rosaceae</taxon>
        <taxon>Amygdaloideae</taxon>
        <taxon>Maleae</taxon>
        <taxon>Malus</taxon>
    </lineage>
</organism>
<protein>
    <submittedName>
        <fullName evidence="1">Uncharacterized protein</fullName>
    </submittedName>
</protein>
<dbReference type="EMBL" id="RDQH01000335">
    <property type="protein sequence ID" value="RXH88408.1"/>
    <property type="molecule type" value="Genomic_DNA"/>
</dbReference>
<gene>
    <name evidence="1" type="ORF">DVH24_000007</name>
</gene>
<sequence>MQIKSDEAPHSAMASEVSVRFDRIGPPPVIRVHDSERVQEFVWVIAVHSRGESPLSLEFKLVELGWWVGDCDVNWGIRLMEF</sequence>
<reference evidence="1 2" key="1">
    <citation type="submission" date="2018-10" db="EMBL/GenBank/DDBJ databases">
        <title>A high-quality apple genome assembly.</title>
        <authorList>
            <person name="Hu J."/>
        </authorList>
    </citation>
    <scope>NUCLEOTIDE SEQUENCE [LARGE SCALE GENOMIC DNA]</scope>
    <source>
        <strain evidence="2">cv. HFTH1</strain>
        <tissue evidence="1">Young leaf</tissue>
    </source>
</reference>
<dbReference type="Proteomes" id="UP000290289">
    <property type="component" value="Chromosome 9"/>
</dbReference>
<evidence type="ECO:0000313" key="1">
    <source>
        <dbReference type="EMBL" id="RXH88408.1"/>
    </source>
</evidence>
<keyword evidence="2" id="KW-1185">Reference proteome</keyword>
<name>A0A498IYK8_MALDO</name>